<proteinExistence type="predicted"/>
<dbReference type="KEGG" id="peh:Spb1_28820"/>
<reference evidence="1 2" key="1">
    <citation type="submission" date="2019-02" db="EMBL/GenBank/DDBJ databases">
        <title>Deep-cultivation of Planctomycetes and their phenomic and genomic characterization uncovers novel biology.</title>
        <authorList>
            <person name="Wiegand S."/>
            <person name="Jogler M."/>
            <person name="Boedeker C."/>
            <person name="Pinto D."/>
            <person name="Vollmers J."/>
            <person name="Rivas-Marin E."/>
            <person name="Kohn T."/>
            <person name="Peeters S.H."/>
            <person name="Heuer A."/>
            <person name="Rast P."/>
            <person name="Oberbeckmann S."/>
            <person name="Bunk B."/>
            <person name="Jeske O."/>
            <person name="Meyerdierks A."/>
            <person name="Storesund J.E."/>
            <person name="Kallscheuer N."/>
            <person name="Luecker S."/>
            <person name="Lage O.M."/>
            <person name="Pohl T."/>
            <person name="Merkel B.J."/>
            <person name="Hornburger P."/>
            <person name="Mueller R.-W."/>
            <person name="Bruemmer F."/>
            <person name="Labrenz M."/>
            <person name="Spormann A.M."/>
            <person name="Op den Camp H."/>
            <person name="Overmann J."/>
            <person name="Amann R."/>
            <person name="Jetten M.S.M."/>
            <person name="Mascher T."/>
            <person name="Medema M.H."/>
            <person name="Devos D.P."/>
            <person name="Kaster A.-K."/>
            <person name="Ovreas L."/>
            <person name="Rohde M."/>
            <person name="Galperin M.Y."/>
            <person name="Jogler C."/>
        </authorList>
    </citation>
    <scope>NUCLEOTIDE SEQUENCE [LARGE SCALE GENOMIC DNA]</scope>
    <source>
        <strain evidence="1 2">Spb1</strain>
    </source>
</reference>
<dbReference type="AlphaFoldDB" id="A0A518GQQ9"/>
<sequence length="79" mass="8683">MSRWDRYARIIAKCVPGGLSEPGDERLSELEGHDSDKPKESTTLLRGAESLAIQMGLNPFDQSHGNVCFTACVSFDRLA</sequence>
<dbReference type="EMBL" id="CP036299">
    <property type="protein sequence ID" value="QDV30946.1"/>
    <property type="molecule type" value="Genomic_DNA"/>
</dbReference>
<evidence type="ECO:0000313" key="2">
    <source>
        <dbReference type="Proteomes" id="UP000315349"/>
    </source>
</evidence>
<dbReference type="Proteomes" id="UP000315349">
    <property type="component" value="Chromosome"/>
</dbReference>
<organism evidence="1 2">
    <name type="scientific">Planctopirus ephydatiae</name>
    <dbReference type="NCBI Taxonomy" id="2528019"/>
    <lineage>
        <taxon>Bacteria</taxon>
        <taxon>Pseudomonadati</taxon>
        <taxon>Planctomycetota</taxon>
        <taxon>Planctomycetia</taxon>
        <taxon>Planctomycetales</taxon>
        <taxon>Planctomycetaceae</taxon>
        <taxon>Planctopirus</taxon>
    </lineage>
</organism>
<evidence type="ECO:0000313" key="1">
    <source>
        <dbReference type="EMBL" id="QDV30946.1"/>
    </source>
</evidence>
<accession>A0A518GQQ9</accession>
<name>A0A518GQQ9_9PLAN</name>
<keyword evidence="2" id="KW-1185">Reference proteome</keyword>
<protein>
    <submittedName>
        <fullName evidence="1">Uncharacterized protein</fullName>
    </submittedName>
</protein>
<gene>
    <name evidence="1" type="ORF">Spb1_28820</name>
</gene>